<comment type="cofactor">
    <cofactor evidence="10">
        <name>Mn(2+)</name>
        <dbReference type="ChEBI" id="CHEBI:29035"/>
    </cofactor>
    <text evidence="10">Binds 2 Mn(2+) ions per subunit in a binuclear metal center.</text>
</comment>
<dbReference type="Pfam" id="PF00149">
    <property type="entry name" value="Metallophos"/>
    <property type="match status" value="1"/>
</dbReference>
<keyword evidence="8 10" id="KW-0472">Membrane</keyword>
<dbReference type="NCBIfam" id="TIGR01854">
    <property type="entry name" value="lipid_A_lpxH"/>
    <property type="match status" value="1"/>
</dbReference>
<feature type="binding site" evidence="10">
    <location>
        <position position="171"/>
    </location>
    <ligand>
        <name>substrate</name>
    </ligand>
</feature>
<dbReference type="eggNOG" id="COG2908">
    <property type="taxonomic scope" value="Bacteria"/>
</dbReference>
<reference evidence="12 13" key="2">
    <citation type="journal article" date="2012" name="PLoS ONE">
        <title>Genomic characterization of the taylorella genus.</title>
        <authorList>
            <person name="Hebert L."/>
            <person name="Moumen B."/>
            <person name="Pons N."/>
            <person name="Duquesne F."/>
            <person name="Breuil M.F."/>
            <person name="Goux D."/>
            <person name="Batto J.M."/>
            <person name="Laugier C."/>
            <person name="Renault P."/>
            <person name="Petry S."/>
        </authorList>
    </citation>
    <scope>NUCLEOTIDE SEQUENCE [LARGE SCALE GENOMIC DNA]</scope>
    <source>
        <strain evidence="12 13">MCE3</strain>
    </source>
</reference>
<accession>G4QAV5</accession>
<evidence type="ECO:0000313" key="12">
    <source>
        <dbReference type="EMBL" id="AEP36415.1"/>
    </source>
</evidence>
<keyword evidence="4 10" id="KW-0441">Lipid A biosynthesis</keyword>
<evidence type="ECO:0000256" key="4">
    <source>
        <dbReference type="ARBA" id="ARBA00022556"/>
    </source>
</evidence>
<feature type="binding site" evidence="10">
    <location>
        <position position="206"/>
    </location>
    <ligand>
        <name>Mn(2+)</name>
        <dbReference type="ChEBI" id="CHEBI:29035"/>
        <label>2</label>
    </ligand>
</feature>
<dbReference type="PANTHER" id="PTHR34990:SF1">
    <property type="entry name" value="UDP-2,3-DIACYLGLUCOSAMINE HYDROLASE"/>
    <property type="match status" value="1"/>
</dbReference>
<proteinExistence type="inferred from homology"/>
<dbReference type="GO" id="GO:0009245">
    <property type="term" value="P:lipid A biosynthetic process"/>
    <property type="evidence" value="ECO:0007669"/>
    <property type="project" value="UniProtKB-UniRule"/>
</dbReference>
<name>G4QAV5_TAYAM</name>
<dbReference type="KEGG" id="tas:TASI_0641"/>
<evidence type="ECO:0000256" key="6">
    <source>
        <dbReference type="ARBA" id="ARBA00022801"/>
    </source>
</evidence>
<keyword evidence="13" id="KW-1185">Reference proteome</keyword>
<sequence>MIKLNISGSTFLVSDIHLGPDIPQTNSHFYDFLFSIQSEANALFIIGDLFEVWIGDDLLYKNPPAWLKGAIEKLTNFASAVPTYFIHGNRDFLIGKKFSKTTGIKLLPEEVIIKTQNEKYIHISHGDQLCLDDPGYIKIRKLFRNKLLQRIFLSLSINRRTSIANKIRGKSKLNKKSGHFYLDIAQRAVDKIFFKNPNVSTIIHGHTHRPAIHEHGFITRYVLPDWDYDHDSRGGYLVITSDGQIITKYSIPKEQQ</sequence>
<evidence type="ECO:0000256" key="10">
    <source>
        <dbReference type="HAMAP-Rule" id="MF_00575"/>
    </source>
</evidence>
<keyword evidence="3 10" id="KW-0997">Cell inner membrane</keyword>
<feature type="binding site" evidence="10">
    <location>
        <position position="89"/>
    </location>
    <ligand>
        <name>Mn(2+)</name>
        <dbReference type="ChEBI" id="CHEBI:29035"/>
        <label>2</label>
    </ligand>
</feature>
<feature type="binding site" evidence="10">
    <location>
        <position position="208"/>
    </location>
    <ligand>
        <name>Mn(2+)</name>
        <dbReference type="ChEBI" id="CHEBI:29035"/>
        <label>1</label>
    </ligand>
</feature>
<feature type="binding site" evidence="10">
    <location>
        <position position="48"/>
    </location>
    <ligand>
        <name>Mn(2+)</name>
        <dbReference type="ChEBI" id="CHEBI:29035"/>
        <label>2</label>
    </ligand>
</feature>
<evidence type="ECO:0000256" key="5">
    <source>
        <dbReference type="ARBA" id="ARBA00022723"/>
    </source>
</evidence>
<dbReference type="OrthoDB" id="9783283at2"/>
<evidence type="ECO:0000259" key="11">
    <source>
        <dbReference type="Pfam" id="PF00149"/>
    </source>
</evidence>
<dbReference type="GO" id="GO:0030145">
    <property type="term" value="F:manganese ion binding"/>
    <property type="evidence" value="ECO:0007669"/>
    <property type="project" value="UniProtKB-UniRule"/>
</dbReference>
<comment type="subcellular location">
    <subcellularLocation>
        <location evidence="10">Cell inner membrane</location>
        <topology evidence="10">Peripheral membrane protein</topology>
        <orientation evidence="10">Cytoplasmic side</orientation>
    </subcellularLocation>
</comment>
<feature type="binding site" evidence="10">
    <location>
        <begin position="89"/>
        <end position="90"/>
    </location>
    <ligand>
        <name>substrate</name>
    </ligand>
</feature>
<dbReference type="AlphaFoldDB" id="G4QAV5"/>
<gene>
    <name evidence="10" type="primary">lpxH</name>
    <name evidence="12" type="ordered locus">TASI_0641</name>
</gene>
<dbReference type="GO" id="GO:0019897">
    <property type="term" value="C:extrinsic component of plasma membrane"/>
    <property type="evidence" value="ECO:0007669"/>
    <property type="project" value="UniProtKB-UniRule"/>
</dbReference>
<protein>
    <recommendedName>
        <fullName evidence="10">UDP-2,3-diacylglucosamine hydrolase</fullName>
        <ecNumber evidence="10">3.6.1.54</ecNumber>
    </recommendedName>
    <alternativeName>
        <fullName evidence="10">UDP-2,3-diacylglucosamine diphosphatase</fullName>
    </alternativeName>
</protein>
<dbReference type="PANTHER" id="PTHR34990">
    <property type="entry name" value="UDP-2,3-DIACYLGLUCOSAMINE HYDROLASE-RELATED"/>
    <property type="match status" value="1"/>
</dbReference>
<comment type="caution">
    <text evidence="10">Lacks conserved residue(s) required for the propagation of feature annotation.</text>
</comment>
<comment type="catalytic activity">
    <reaction evidence="10">
        <text>UDP-2-N,3-O-bis[(3R)-3-hydroxytetradecanoyl]-alpha-D-glucosamine + H2O = 2-N,3-O-bis[(3R)-3-hydroxytetradecanoyl]-alpha-D-glucosaminyl 1-phosphate + UMP + 2 H(+)</text>
        <dbReference type="Rhea" id="RHEA:25213"/>
        <dbReference type="ChEBI" id="CHEBI:15377"/>
        <dbReference type="ChEBI" id="CHEBI:15378"/>
        <dbReference type="ChEBI" id="CHEBI:57865"/>
        <dbReference type="ChEBI" id="CHEBI:57957"/>
        <dbReference type="ChEBI" id="CHEBI:78847"/>
        <dbReference type="EC" id="3.6.1.54"/>
    </reaction>
</comment>
<dbReference type="InterPro" id="IPR029052">
    <property type="entry name" value="Metallo-depent_PP-like"/>
</dbReference>
<organism evidence="12 13">
    <name type="scientific">Taylorella asinigenitalis (strain MCE3)</name>
    <dbReference type="NCBI Taxonomy" id="1008459"/>
    <lineage>
        <taxon>Bacteria</taxon>
        <taxon>Pseudomonadati</taxon>
        <taxon>Pseudomonadota</taxon>
        <taxon>Betaproteobacteria</taxon>
        <taxon>Burkholderiales</taxon>
        <taxon>Alcaligenaceae</taxon>
        <taxon>Taylorella</taxon>
    </lineage>
</organism>
<dbReference type="NCBIfam" id="NF003743">
    <property type="entry name" value="PRK05340.1"/>
    <property type="match status" value="1"/>
</dbReference>
<evidence type="ECO:0000256" key="2">
    <source>
        <dbReference type="ARBA" id="ARBA00022516"/>
    </source>
</evidence>
<evidence type="ECO:0000256" key="1">
    <source>
        <dbReference type="ARBA" id="ARBA00022475"/>
    </source>
</evidence>
<dbReference type="GO" id="GO:0005737">
    <property type="term" value="C:cytoplasm"/>
    <property type="evidence" value="ECO:0007669"/>
    <property type="project" value="InterPro"/>
</dbReference>
<dbReference type="CDD" id="cd07398">
    <property type="entry name" value="MPP_YbbF-LpxH"/>
    <property type="match status" value="1"/>
</dbReference>
<dbReference type="InterPro" id="IPR010138">
    <property type="entry name" value="UDP-diacylglucosamine_Hdrlase"/>
</dbReference>
<evidence type="ECO:0000313" key="13">
    <source>
        <dbReference type="Proteomes" id="UP000009284"/>
    </source>
</evidence>
<dbReference type="STRING" id="1008459.TASI_0641"/>
<keyword evidence="7 10" id="KW-0443">Lipid metabolism</keyword>
<comment type="function">
    <text evidence="10">Hydrolyzes the pyrophosphate bond of UDP-2,3-diacylglucosamine to yield 2,3-diacylglucosamine 1-phosphate (lipid X) and UMP by catalyzing the attack of water at the alpha-P atom. Involved in the biosynthesis of lipid A, a phosphorylated glycolipid that anchors the lipopolysaccharide to the outer membrane of the cell.</text>
</comment>
<feature type="binding site" evidence="10">
    <location>
        <position position="206"/>
    </location>
    <ligand>
        <name>substrate</name>
    </ligand>
</feature>
<dbReference type="EMBL" id="CP003059">
    <property type="protein sequence ID" value="AEP36415.1"/>
    <property type="molecule type" value="Genomic_DNA"/>
</dbReference>
<keyword evidence="2 10" id="KW-0444">Lipid biosynthesis</keyword>
<evidence type="ECO:0000256" key="7">
    <source>
        <dbReference type="ARBA" id="ARBA00023098"/>
    </source>
</evidence>
<dbReference type="GO" id="GO:0008758">
    <property type="term" value="F:UDP-2,3-diacylglucosamine hydrolase activity"/>
    <property type="evidence" value="ECO:0007669"/>
    <property type="project" value="UniProtKB-UniRule"/>
</dbReference>
<feature type="binding site" evidence="10">
    <location>
        <position position="48"/>
    </location>
    <ligand>
        <name>Mn(2+)</name>
        <dbReference type="ChEBI" id="CHEBI:29035"/>
        <label>1</label>
    </ligand>
</feature>
<dbReference type="Proteomes" id="UP000009284">
    <property type="component" value="Chromosome"/>
</dbReference>
<keyword evidence="9 10" id="KW-0464">Manganese</keyword>
<evidence type="ECO:0000256" key="9">
    <source>
        <dbReference type="ARBA" id="ARBA00023211"/>
    </source>
</evidence>
<dbReference type="EC" id="3.6.1.54" evidence="10"/>
<dbReference type="SUPFAM" id="SSF56300">
    <property type="entry name" value="Metallo-dependent phosphatases"/>
    <property type="match status" value="1"/>
</dbReference>
<feature type="binding site" evidence="10">
    <location>
        <position position="17"/>
    </location>
    <ligand>
        <name>Mn(2+)</name>
        <dbReference type="ChEBI" id="CHEBI:29035"/>
        <label>1</label>
    </ligand>
</feature>
<feature type="binding site" evidence="10">
    <location>
        <position position="15"/>
    </location>
    <ligand>
        <name>Mn(2+)</name>
        <dbReference type="ChEBI" id="CHEBI:29035"/>
        <label>1</label>
    </ligand>
</feature>
<reference key="1">
    <citation type="submission" date="2011-09" db="EMBL/GenBank/DDBJ databases">
        <title>Genomic characterization of the Taylorella genus.</title>
        <authorList>
            <person name="Hebert L."/>
            <person name="Moumen B."/>
            <person name="Pons N."/>
            <person name="Duquesne F."/>
            <person name="Breuil M.-F."/>
            <person name="Goux D."/>
            <person name="Batto J.-M."/>
            <person name="Renault P."/>
            <person name="Laugier C."/>
            <person name="Petry S."/>
        </authorList>
    </citation>
    <scope>NUCLEOTIDE SEQUENCE</scope>
    <source>
        <strain>MCE3</strain>
    </source>
</reference>
<comment type="similarity">
    <text evidence="10">Belongs to the LpxH family.</text>
</comment>
<dbReference type="UniPathway" id="UPA00359">
    <property type="reaction ID" value="UER00480"/>
</dbReference>
<dbReference type="Gene3D" id="3.60.21.10">
    <property type="match status" value="1"/>
</dbReference>
<dbReference type="InterPro" id="IPR043461">
    <property type="entry name" value="LpxH-like"/>
</dbReference>
<feature type="binding site" evidence="10">
    <location>
        <position position="174"/>
    </location>
    <ligand>
        <name>substrate</name>
    </ligand>
</feature>
<dbReference type="HOGENOM" id="CLU_074586_0_0_4"/>
<keyword evidence="5 10" id="KW-0479">Metal-binding</keyword>
<feature type="domain" description="Calcineurin-like phosphoesterase" evidence="11">
    <location>
        <begin position="12"/>
        <end position="210"/>
    </location>
</feature>
<evidence type="ECO:0000256" key="8">
    <source>
        <dbReference type="ARBA" id="ARBA00023136"/>
    </source>
</evidence>
<dbReference type="RefSeq" id="WP_014111312.1">
    <property type="nucleotide sequence ID" value="NC_016043.1"/>
</dbReference>
<dbReference type="InterPro" id="IPR004843">
    <property type="entry name" value="Calcineurin-like_PHP"/>
</dbReference>
<feature type="binding site" evidence="10">
    <location>
        <position position="133"/>
    </location>
    <ligand>
        <name>substrate</name>
    </ligand>
</feature>
<dbReference type="HAMAP" id="MF_00575">
    <property type="entry name" value="LpxH"/>
    <property type="match status" value="1"/>
</dbReference>
<keyword evidence="6 10" id="KW-0378">Hydrolase</keyword>
<keyword evidence="1 10" id="KW-1003">Cell membrane</keyword>
<evidence type="ECO:0000256" key="3">
    <source>
        <dbReference type="ARBA" id="ARBA00022519"/>
    </source>
</evidence>
<feature type="binding site" evidence="10">
    <location>
        <position position="125"/>
    </location>
    <ligand>
        <name>Mn(2+)</name>
        <dbReference type="ChEBI" id="CHEBI:29035"/>
        <label>2</label>
    </ligand>
</feature>
<comment type="pathway">
    <text evidence="10">Glycolipid biosynthesis; lipid IV(A) biosynthesis; lipid IV(A) from (3R)-3-hydroxytetradecanoyl-[acyl-carrier-protein] and UDP-N-acetyl-alpha-D-glucosamine: step 4/6.</text>
</comment>